<dbReference type="AlphaFoldDB" id="A0A6G1G446"/>
<protein>
    <recommendedName>
        <fullName evidence="4">F-box domain-containing protein</fullName>
    </recommendedName>
</protein>
<evidence type="ECO:0000313" key="1">
    <source>
        <dbReference type="EMBL" id="KAF1812833.1"/>
    </source>
</evidence>
<dbReference type="InterPro" id="IPR032675">
    <property type="entry name" value="LRR_dom_sf"/>
</dbReference>
<dbReference type="EMBL" id="ML975156">
    <property type="protein sequence ID" value="KAF1812833.1"/>
    <property type="molecule type" value="Genomic_DNA"/>
</dbReference>
<organism evidence="1">
    <name type="scientific">Eremomyces bilateralis CBS 781.70</name>
    <dbReference type="NCBI Taxonomy" id="1392243"/>
    <lineage>
        <taxon>Eukaryota</taxon>
        <taxon>Fungi</taxon>
        <taxon>Dikarya</taxon>
        <taxon>Ascomycota</taxon>
        <taxon>Pezizomycotina</taxon>
        <taxon>Dothideomycetes</taxon>
        <taxon>Dothideomycetes incertae sedis</taxon>
        <taxon>Eremomycetales</taxon>
        <taxon>Eremomycetaceae</taxon>
        <taxon>Eremomyces</taxon>
    </lineage>
</organism>
<reference evidence="3" key="3">
    <citation type="submission" date="2025-04" db="UniProtKB">
        <authorList>
            <consortium name="RefSeq"/>
        </authorList>
    </citation>
    <scope>IDENTIFICATION</scope>
    <source>
        <strain evidence="3">CBS 781.70</strain>
    </source>
</reference>
<dbReference type="Proteomes" id="UP000504638">
    <property type="component" value="Unplaced"/>
</dbReference>
<sequence>MLEYQSRSHDSISLDDTIASKQSPRVWQRTQKNVLKRICSYAPSIASTSSIISTSSSDSSRPSSGASSATTISWSARFDTVPKLVQTPWELERPKRWSVRPAGSYPTLPERVFRNMPDRVYTCITEQLEKIHTAPGSESCAGCYQKDLLSLSRTSRRWARIAQYQLYRTLRIFVDPEDHGYRKSKSNTLSGIKLLRRTLQERPDLAKRVLEIRGEHIQNLMLRSGTKEQERLMNELALIVMACPYLEKLRGLHLTHTGGVDHITSSLSTRRRLKEKVWIMNIEDHSDLDDEDPQPTPTDTVDRLSPSTDIFMNHHINWTSLTTLFLIGNPTTTMTYRSIVGTFRSLPSLQHLLLAHLPAPSFTDRTLQALPPLRSLRLQSLPGITDKGLLRLISSPSLLPLRRLSLIDLNIASLSLISHILRTLTLTYFTLIQDRSPSLPHGTTLLTPLFSSSSLFSLHWDILTPSPALHALASAIASPTTFPSLRSLCAPCDYQGTLQAACKPRADIPDASSPCNDRSSIFIEDADMHCVRDPIAARKAAQSRIEQARKRPGFRVVVLDTERGVVEKVYTFRDYMGTVGSRVEYVLDGEGAGGDDGGVVGLEELVGGGREVLMGMCTGGWNLRGGGHGVGRRGGDRGRELREFF</sequence>
<dbReference type="GeneID" id="54423398"/>
<dbReference type="SUPFAM" id="SSF52047">
    <property type="entry name" value="RNI-like"/>
    <property type="match status" value="1"/>
</dbReference>
<evidence type="ECO:0000313" key="3">
    <source>
        <dbReference type="RefSeq" id="XP_033534464.1"/>
    </source>
</evidence>
<dbReference type="OrthoDB" id="3210378at2759"/>
<name>A0A6G1G446_9PEZI</name>
<evidence type="ECO:0008006" key="4">
    <source>
        <dbReference type="Google" id="ProtNLM"/>
    </source>
</evidence>
<accession>A0A6G1G446</accession>
<gene>
    <name evidence="1 3" type="ORF">P152DRAFT_513865</name>
</gene>
<dbReference type="RefSeq" id="XP_033534464.1">
    <property type="nucleotide sequence ID" value="XM_033682828.1"/>
</dbReference>
<evidence type="ECO:0000313" key="2">
    <source>
        <dbReference type="Proteomes" id="UP000504638"/>
    </source>
</evidence>
<keyword evidence="2" id="KW-1185">Reference proteome</keyword>
<dbReference type="Gene3D" id="3.80.10.10">
    <property type="entry name" value="Ribonuclease Inhibitor"/>
    <property type="match status" value="1"/>
</dbReference>
<proteinExistence type="predicted"/>
<reference evidence="3" key="2">
    <citation type="submission" date="2020-04" db="EMBL/GenBank/DDBJ databases">
        <authorList>
            <consortium name="NCBI Genome Project"/>
        </authorList>
    </citation>
    <scope>NUCLEOTIDE SEQUENCE</scope>
    <source>
        <strain evidence="3">CBS 781.70</strain>
    </source>
</reference>
<reference evidence="1 3" key="1">
    <citation type="submission" date="2020-01" db="EMBL/GenBank/DDBJ databases">
        <authorList>
            <consortium name="DOE Joint Genome Institute"/>
            <person name="Haridas S."/>
            <person name="Albert R."/>
            <person name="Binder M."/>
            <person name="Bloem J."/>
            <person name="Labutti K."/>
            <person name="Salamov A."/>
            <person name="Andreopoulos B."/>
            <person name="Baker S.E."/>
            <person name="Barry K."/>
            <person name="Bills G."/>
            <person name="Bluhm B.H."/>
            <person name="Cannon C."/>
            <person name="Castanera R."/>
            <person name="Culley D.E."/>
            <person name="Daum C."/>
            <person name="Ezra D."/>
            <person name="Gonzalez J.B."/>
            <person name="Henrissat B."/>
            <person name="Kuo A."/>
            <person name="Liang C."/>
            <person name="Lipzen A."/>
            <person name="Lutzoni F."/>
            <person name="Magnuson J."/>
            <person name="Mondo S."/>
            <person name="Nolan M."/>
            <person name="Ohm R."/>
            <person name="Pangilinan J."/>
            <person name="Park H.-J."/>
            <person name="Ramirez L."/>
            <person name="Alfaro M."/>
            <person name="Sun H."/>
            <person name="Tritt A."/>
            <person name="Yoshinaga Y."/>
            <person name="Zwiers L.-H."/>
            <person name="Turgeon B.G."/>
            <person name="Goodwin S.B."/>
            <person name="Spatafora J.W."/>
            <person name="Crous P.W."/>
            <person name="Grigoriev I.V."/>
        </authorList>
    </citation>
    <scope>NUCLEOTIDE SEQUENCE</scope>
    <source>
        <strain evidence="1 3">CBS 781.70</strain>
    </source>
</reference>